<dbReference type="InterPro" id="IPR006143">
    <property type="entry name" value="RND_pump_MFP"/>
</dbReference>
<dbReference type="Pfam" id="PF25917">
    <property type="entry name" value="BSH_RND"/>
    <property type="match status" value="1"/>
</dbReference>
<dbReference type="Gene3D" id="1.10.287.470">
    <property type="entry name" value="Helix hairpin bin"/>
    <property type="match status" value="1"/>
</dbReference>
<dbReference type="GO" id="GO:0015562">
    <property type="term" value="F:efflux transmembrane transporter activity"/>
    <property type="evidence" value="ECO:0007669"/>
    <property type="project" value="TreeGrafter"/>
</dbReference>
<dbReference type="InterPro" id="IPR058792">
    <property type="entry name" value="Beta-barrel_RND_2"/>
</dbReference>
<feature type="domain" description="Multidrug resistance protein MdtA-like barrel-sandwich hybrid" evidence="5">
    <location>
        <begin position="104"/>
        <end position="254"/>
    </location>
</feature>
<dbReference type="PANTHER" id="PTHR30469:SF37">
    <property type="entry name" value="RAGD PROTEIN"/>
    <property type="match status" value="1"/>
</dbReference>
<evidence type="ECO:0000256" key="4">
    <source>
        <dbReference type="SAM" id="Phobius"/>
    </source>
</evidence>
<dbReference type="PANTHER" id="PTHR30469">
    <property type="entry name" value="MULTIDRUG RESISTANCE PROTEIN MDTA"/>
    <property type="match status" value="1"/>
</dbReference>
<dbReference type="GO" id="GO:1990281">
    <property type="term" value="C:efflux pump complex"/>
    <property type="evidence" value="ECO:0007669"/>
    <property type="project" value="TreeGrafter"/>
</dbReference>
<organism evidence="7">
    <name type="scientific">Singulisphaera sp. Ch08</name>
    <dbReference type="NCBI Taxonomy" id="3120278"/>
    <lineage>
        <taxon>Bacteria</taxon>
        <taxon>Pseudomonadati</taxon>
        <taxon>Planctomycetota</taxon>
        <taxon>Planctomycetia</taxon>
        <taxon>Isosphaerales</taxon>
        <taxon>Isosphaeraceae</taxon>
        <taxon>Singulisphaera</taxon>
    </lineage>
</organism>
<evidence type="ECO:0000256" key="3">
    <source>
        <dbReference type="SAM" id="MobiDB-lite"/>
    </source>
</evidence>
<protein>
    <submittedName>
        <fullName evidence="7">Efflux RND transporter periplasmic adaptor subunit</fullName>
    </submittedName>
</protein>
<evidence type="ECO:0000256" key="1">
    <source>
        <dbReference type="ARBA" id="ARBA00009477"/>
    </source>
</evidence>
<feature type="transmembrane region" description="Helical" evidence="4">
    <location>
        <begin position="31"/>
        <end position="51"/>
    </location>
</feature>
<dbReference type="RefSeq" id="WP_406693771.1">
    <property type="nucleotide sequence ID" value="NZ_CP155447.1"/>
</dbReference>
<dbReference type="Pfam" id="PF25954">
    <property type="entry name" value="Beta-barrel_RND_2"/>
    <property type="match status" value="1"/>
</dbReference>
<evidence type="ECO:0000256" key="2">
    <source>
        <dbReference type="SAM" id="Coils"/>
    </source>
</evidence>
<proteinExistence type="inferred from homology"/>
<dbReference type="Gene3D" id="2.40.50.100">
    <property type="match status" value="1"/>
</dbReference>
<keyword evidence="4" id="KW-0472">Membrane</keyword>
<keyword evidence="2" id="KW-0175">Coiled coil</keyword>
<comment type="similarity">
    <text evidence="1">Belongs to the membrane fusion protein (MFP) (TC 8.A.1) family.</text>
</comment>
<accession>A0AAU7C7J1</accession>
<dbReference type="Gene3D" id="2.40.420.20">
    <property type="match status" value="1"/>
</dbReference>
<dbReference type="Gene3D" id="2.40.30.170">
    <property type="match status" value="1"/>
</dbReference>
<sequence length="436" mass="47077">MTTVNLIPDQAHPGVGVPSEPSRSARPWRSFFAFVGLLVLCGGVLGALFVVGRLPRLEQRAALHAETAESIASRPRVQISVPFHRDKPADLTLPGEIRAFQDTNIFARTDGYVKRYLVDIGDKVEAGALLAEIDTPELDQELKQAQALLAQAQANRQLAESRLELAGLTLRRSQQLNSRGAETRQVLDEYTAEFKVAEATLLTAAADIEAKAANANRLAELQKFQKVLAPYRGVITERNIDNGALIRSGSTQSLYRIAQTDKLKVYVNVPQANAIGIKAGQPAEVLVREQANRKFVGKVTRTSGAIETRSRTLLTEVVLPNEKGELYAGMYVKVRFDDAGGLPLLIPATTLVINTLGTRVAIVGPGDALHYQEVQLGRDYGQDVEILQGLSGNERLILNPTENLIEGVKVDPTESTVKTASAAGPGATLSGAVARH</sequence>
<evidence type="ECO:0000259" key="6">
    <source>
        <dbReference type="Pfam" id="PF25954"/>
    </source>
</evidence>
<gene>
    <name evidence="7" type="ORF">V5E97_22305</name>
</gene>
<feature type="region of interest" description="Disordered" evidence="3">
    <location>
        <begin position="417"/>
        <end position="436"/>
    </location>
</feature>
<dbReference type="InterPro" id="IPR058625">
    <property type="entry name" value="MdtA-like_BSH"/>
</dbReference>
<keyword evidence="4" id="KW-1133">Transmembrane helix</keyword>
<evidence type="ECO:0000259" key="5">
    <source>
        <dbReference type="Pfam" id="PF25917"/>
    </source>
</evidence>
<keyword evidence="4" id="KW-0812">Transmembrane</keyword>
<dbReference type="AlphaFoldDB" id="A0AAU7C7J1"/>
<feature type="region of interest" description="Disordered" evidence="3">
    <location>
        <begin position="1"/>
        <end position="22"/>
    </location>
</feature>
<feature type="coiled-coil region" evidence="2">
    <location>
        <begin position="135"/>
        <end position="162"/>
    </location>
</feature>
<dbReference type="NCBIfam" id="TIGR01730">
    <property type="entry name" value="RND_mfp"/>
    <property type="match status" value="1"/>
</dbReference>
<name>A0AAU7C7J1_9BACT</name>
<evidence type="ECO:0000313" key="7">
    <source>
        <dbReference type="EMBL" id="XBH01083.1"/>
    </source>
</evidence>
<dbReference type="EMBL" id="CP155447">
    <property type="protein sequence ID" value="XBH01083.1"/>
    <property type="molecule type" value="Genomic_DNA"/>
</dbReference>
<reference evidence="7" key="1">
    <citation type="submission" date="2024-05" db="EMBL/GenBank/DDBJ databases">
        <title>Planctomycetes of the genus Singulisphaera possess chitinolytic capabilities.</title>
        <authorList>
            <person name="Ivanova A."/>
        </authorList>
    </citation>
    <scope>NUCLEOTIDE SEQUENCE</scope>
    <source>
        <strain evidence="7">Ch08T</strain>
    </source>
</reference>
<dbReference type="SUPFAM" id="SSF111369">
    <property type="entry name" value="HlyD-like secretion proteins"/>
    <property type="match status" value="1"/>
</dbReference>
<feature type="domain" description="CusB-like beta-barrel" evidence="6">
    <location>
        <begin position="266"/>
        <end position="339"/>
    </location>
</feature>